<evidence type="ECO:0000259" key="1">
    <source>
        <dbReference type="Pfam" id="PF00557"/>
    </source>
</evidence>
<dbReference type="OrthoDB" id="9806388at2"/>
<reference evidence="4" key="1">
    <citation type="submission" date="2018-07" db="EMBL/GenBank/DDBJ databases">
        <authorList>
            <person name="Zhao J."/>
        </authorList>
    </citation>
    <scope>NUCLEOTIDE SEQUENCE [LARGE SCALE GENOMIC DNA]</scope>
    <source>
        <strain evidence="4">GSSD-12</strain>
    </source>
</reference>
<dbReference type="SUPFAM" id="SSF55920">
    <property type="entry name" value="Creatinase/aminopeptidase"/>
    <property type="match status" value="1"/>
</dbReference>
<proteinExistence type="predicted"/>
<dbReference type="InterPro" id="IPR036005">
    <property type="entry name" value="Creatinase/aminopeptidase-like"/>
</dbReference>
<keyword evidence="3" id="KW-0645">Protease</keyword>
<sequence>MPPVFPAAEYDRRLAGLRATLKAQELDAVIVHTPENVCYLSGHATPGYYTYQCLIVTADGEAALLMRETETVNAAETTYFDRITGFPDSADPVAATVSLLAELAPGARAVGVEARSWFLPPEPFLKLGGLLRAAGAEVTHIDDALAAARLLKSPLEIERIRDAARATNAGMAAAAAAAVPGASERAVAAAAFGGLIAAGSEYFGMEPFVASGPRAGTIHASWTDRVIRPNEPVLLEMSATTGRYNAPLMHTVWTGPLTGEAAAMAPACLAARDAALAHVVPGGSPAAAHAACKQAIADAGLAHTYRKRSGYSVGIAFAPDWGEGHLLSLGENERRVFAPGMVVHVVPTLRIKDTAGIGFSATVLLTEDGHEVLTSCDTGAEQ</sequence>
<dbReference type="PANTHER" id="PTHR46112:SF2">
    <property type="entry name" value="XAA-PRO AMINOPEPTIDASE P-RELATED"/>
    <property type="match status" value="1"/>
</dbReference>
<keyword evidence="3" id="KW-0031">Aminopeptidase</keyword>
<accession>A0A345HIM9</accession>
<dbReference type="GO" id="GO:0004177">
    <property type="term" value="F:aminopeptidase activity"/>
    <property type="evidence" value="ECO:0007669"/>
    <property type="project" value="UniProtKB-KW"/>
</dbReference>
<dbReference type="InterPro" id="IPR000587">
    <property type="entry name" value="Creatinase_N"/>
</dbReference>
<dbReference type="Pfam" id="PF01321">
    <property type="entry name" value="Creatinase_N"/>
    <property type="match status" value="1"/>
</dbReference>
<dbReference type="KEGG" id="spad:DVK44_01445"/>
<dbReference type="Pfam" id="PF00557">
    <property type="entry name" value="Peptidase_M24"/>
    <property type="match status" value="1"/>
</dbReference>
<feature type="domain" description="Peptidase M24" evidence="1">
    <location>
        <begin position="158"/>
        <end position="367"/>
    </location>
</feature>
<evidence type="ECO:0000259" key="2">
    <source>
        <dbReference type="Pfam" id="PF01321"/>
    </source>
</evidence>
<dbReference type="RefSeq" id="WP_114657912.1">
    <property type="nucleotide sequence ID" value="NZ_CP031194.1"/>
</dbReference>
<feature type="domain" description="Creatinase N-terminal" evidence="2">
    <location>
        <begin position="13"/>
        <end position="149"/>
    </location>
</feature>
<protein>
    <submittedName>
        <fullName evidence="3">Aminopeptidase P family protein</fullName>
    </submittedName>
</protein>
<dbReference type="Gene3D" id="3.90.230.10">
    <property type="entry name" value="Creatinase/methionine aminopeptidase superfamily"/>
    <property type="match status" value="1"/>
</dbReference>
<dbReference type="AlphaFoldDB" id="A0A345HIM9"/>
<dbReference type="PANTHER" id="PTHR46112">
    <property type="entry name" value="AMINOPEPTIDASE"/>
    <property type="match status" value="1"/>
</dbReference>
<dbReference type="SUPFAM" id="SSF53092">
    <property type="entry name" value="Creatinase/prolidase N-terminal domain"/>
    <property type="match status" value="1"/>
</dbReference>
<evidence type="ECO:0000313" key="3">
    <source>
        <dbReference type="EMBL" id="AXG76553.1"/>
    </source>
</evidence>
<dbReference type="CDD" id="cd01066">
    <property type="entry name" value="APP_MetAP"/>
    <property type="match status" value="1"/>
</dbReference>
<dbReference type="EMBL" id="CP031194">
    <property type="protein sequence ID" value="AXG76553.1"/>
    <property type="molecule type" value="Genomic_DNA"/>
</dbReference>
<evidence type="ECO:0000313" key="4">
    <source>
        <dbReference type="Proteomes" id="UP000253868"/>
    </source>
</evidence>
<keyword evidence="4" id="KW-1185">Reference proteome</keyword>
<dbReference type="Proteomes" id="UP000253868">
    <property type="component" value="Chromosome"/>
</dbReference>
<dbReference type="InterPro" id="IPR029149">
    <property type="entry name" value="Creatin/AminoP/Spt16_N"/>
</dbReference>
<name>A0A345HIM9_9ACTN</name>
<dbReference type="Gene3D" id="3.40.350.10">
    <property type="entry name" value="Creatinase/prolidase N-terminal domain"/>
    <property type="match status" value="1"/>
</dbReference>
<gene>
    <name evidence="3" type="ORF">DVK44_01445</name>
</gene>
<dbReference type="InterPro" id="IPR000994">
    <property type="entry name" value="Pept_M24"/>
</dbReference>
<dbReference type="InterPro" id="IPR050659">
    <property type="entry name" value="Peptidase_M24B"/>
</dbReference>
<keyword evidence="3" id="KW-0378">Hydrolase</keyword>
<organism evidence="3 4">
    <name type="scientific">Streptomyces paludis</name>
    <dbReference type="NCBI Taxonomy" id="2282738"/>
    <lineage>
        <taxon>Bacteria</taxon>
        <taxon>Bacillati</taxon>
        <taxon>Actinomycetota</taxon>
        <taxon>Actinomycetes</taxon>
        <taxon>Kitasatosporales</taxon>
        <taxon>Streptomycetaceae</taxon>
        <taxon>Streptomyces</taxon>
    </lineage>
</organism>